<dbReference type="PRINTS" id="PR00843">
    <property type="entry name" value="GLHYDRLASE30"/>
</dbReference>
<keyword evidence="3 4" id="KW-0378">Hydrolase</keyword>
<dbReference type="InterPro" id="IPR001139">
    <property type="entry name" value="Glyco_hydro_30"/>
</dbReference>
<sequence length="441" mass="50323">MNIKCYKSNEQKQFETSELSFVGDDRAEMSLIKVYPKETRQTILGFGGAFTEAAAETMKSMSADKKEQFLQACFGTEGNQYNFCRTHIQSCDFSLGNYAYVEDPEDKNLETFTLERDNQYLVPMIKDALAINPDIQLLASPWSPPAFMKSNQDMNHGGVLKKEYYQMWADMIVKYVEEYEKLGIAIHRISVQNEPKATQTWDSCLYTGEEEGIFATEYLRKTLDAHGYSDIVIVIWDHNKDCILERADETFSVVGANDSVGAIGFHWYTGDHFEALDAVRTKYPDKELIFTEGCVEYSRFKSNNQVKNAEMYLHDMIGNLNQGMNGYIDWNLVLNAQGGPNHVGNFCDAPIMYDKDNDQLDIKLSFHYIGHLSRFVKKGAKRILVSRYTDQVDAVGFVNPDGEKVVVLMNRTENDLKMQVCEEKNVCDITLTAHSVITLCW</sequence>
<evidence type="ECO:0000313" key="8">
    <source>
        <dbReference type="Proteomes" id="UP000184038"/>
    </source>
</evidence>
<dbReference type="InterPro" id="IPR033453">
    <property type="entry name" value="Glyco_hydro_30_TIM-barrel"/>
</dbReference>
<protein>
    <submittedName>
        <fullName evidence="7">Glucosylceramidase</fullName>
    </submittedName>
</protein>
<evidence type="ECO:0000313" key="7">
    <source>
        <dbReference type="EMBL" id="SHM62755.1"/>
    </source>
</evidence>
<gene>
    <name evidence="7" type="ORF">SAMN02746066_02658</name>
</gene>
<dbReference type="InterPro" id="IPR033452">
    <property type="entry name" value="GH30_C"/>
</dbReference>
<dbReference type="PANTHER" id="PTHR11069">
    <property type="entry name" value="GLUCOSYLCERAMIDASE"/>
    <property type="match status" value="1"/>
</dbReference>
<dbReference type="GO" id="GO:0006680">
    <property type="term" value="P:glucosylceramide catabolic process"/>
    <property type="evidence" value="ECO:0007669"/>
    <property type="project" value="TreeGrafter"/>
</dbReference>
<dbReference type="OrthoDB" id="9806701at2"/>
<feature type="domain" description="Glycosyl hydrolase family 30 beta sandwich" evidence="6">
    <location>
        <begin position="379"/>
        <end position="439"/>
    </location>
</feature>
<dbReference type="PANTHER" id="PTHR11069:SF23">
    <property type="entry name" value="LYSOSOMAL ACID GLUCOSYLCERAMIDASE"/>
    <property type="match status" value="1"/>
</dbReference>
<dbReference type="Pfam" id="PF02055">
    <property type="entry name" value="Glyco_hydro_30"/>
    <property type="match status" value="1"/>
</dbReference>
<name>A0A1M7KC10_9FIRM</name>
<comment type="similarity">
    <text evidence="1 4">Belongs to the glycosyl hydrolase 30 family.</text>
</comment>
<evidence type="ECO:0000259" key="5">
    <source>
        <dbReference type="Pfam" id="PF02055"/>
    </source>
</evidence>
<keyword evidence="4" id="KW-0326">Glycosidase</keyword>
<reference evidence="7 8" key="1">
    <citation type="submission" date="2016-11" db="EMBL/GenBank/DDBJ databases">
        <authorList>
            <person name="Jaros S."/>
            <person name="Januszkiewicz K."/>
            <person name="Wedrychowicz H."/>
        </authorList>
    </citation>
    <scope>NUCLEOTIDE SEQUENCE [LARGE SCALE GENOMIC DNA]</scope>
    <source>
        <strain evidence="7 8">DSM 15930</strain>
    </source>
</reference>
<dbReference type="STRING" id="1120996.SAMN02746066_02658"/>
<feature type="domain" description="Glycosyl hydrolase family 30 TIM-barrel" evidence="5">
    <location>
        <begin position="43"/>
        <end position="376"/>
    </location>
</feature>
<keyword evidence="2" id="KW-0732">Signal</keyword>
<dbReference type="Pfam" id="PF17189">
    <property type="entry name" value="Glyco_hydro_30C"/>
    <property type="match status" value="1"/>
</dbReference>
<dbReference type="Gene3D" id="2.60.40.1180">
    <property type="entry name" value="Golgi alpha-mannosidase II"/>
    <property type="match status" value="1"/>
</dbReference>
<accession>A0A1M7KC10</accession>
<dbReference type="Proteomes" id="UP000184038">
    <property type="component" value="Unassembled WGS sequence"/>
</dbReference>
<dbReference type="SUPFAM" id="SSF51445">
    <property type="entry name" value="(Trans)glycosidases"/>
    <property type="match status" value="1"/>
</dbReference>
<organism evidence="7 8">
    <name type="scientific">Anaerosporobacter mobilis DSM 15930</name>
    <dbReference type="NCBI Taxonomy" id="1120996"/>
    <lineage>
        <taxon>Bacteria</taxon>
        <taxon>Bacillati</taxon>
        <taxon>Bacillota</taxon>
        <taxon>Clostridia</taxon>
        <taxon>Lachnospirales</taxon>
        <taxon>Lachnospiraceae</taxon>
        <taxon>Anaerosporobacter</taxon>
    </lineage>
</organism>
<evidence type="ECO:0000256" key="1">
    <source>
        <dbReference type="ARBA" id="ARBA00005382"/>
    </source>
</evidence>
<keyword evidence="8" id="KW-1185">Reference proteome</keyword>
<dbReference type="EMBL" id="FRCP01000013">
    <property type="protein sequence ID" value="SHM62755.1"/>
    <property type="molecule type" value="Genomic_DNA"/>
</dbReference>
<dbReference type="InterPro" id="IPR013780">
    <property type="entry name" value="Glyco_hydro_b"/>
</dbReference>
<evidence type="ECO:0000256" key="2">
    <source>
        <dbReference type="ARBA" id="ARBA00022729"/>
    </source>
</evidence>
<evidence type="ECO:0000259" key="6">
    <source>
        <dbReference type="Pfam" id="PF17189"/>
    </source>
</evidence>
<dbReference type="InterPro" id="IPR017853">
    <property type="entry name" value="GH"/>
</dbReference>
<dbReference type="GO" id="GO:0016020">
    <property type="term" value="C:membrane"/>
    <property type="evidence" value="ECO:0007669"/>
    <property type="project" value="GOC"/>
</dbReference>
<evidence type="ECO:0000256" key="4">
    <source>
        <dbReference type="RuleBase" id="RU361188"/>
    </source>
</evidence>
<evidence type="ECO:0000256" key="3">
    <source>
        <dbReference type="ARBA" id="ARBA00022801"/>
    </source>
</evidence>
<dbReference type="GO" id="GO:0004348">
    <property type="term" value="F:glucosylceramidase activity"/>
    <property type="evidence" value="ECO:0007669"/>
    <property type="project" value="InterPro"/>
</dbReference>
<dbReference type="AlphaFoldDB" id="A0A1M7KC10"/>
<dbReference type="Gene3D" id="3.20.20.80">
    <property type="entry name" value="Glycosidases"/>
    <property type="match status" value="1"/>
</dbReference>
<proteinExistence type="inferred from homology"/>
<dbReference type="RefSeq" id="WP_073288467.1">
    <property type="nucleotide sequence ID" value="NZ_FRCP01000013.1"/>
</dbReference>